<comment type="caution">
    <text evidence="2">The sequence shown here is derived from an EMBL/GenBank/DDBJ whole genome shotgun (WGS) entry which is preliminary data.</text>
</comment>
<evidence type="ECO:0000313" key="2">
    <source>
        <dbReference type="EMBL" id="OEU88125.1"/>
    </source>
</evidence>
<name>A0A1E7JKH9_9ACTN</name>
<sequence length="65" mass="6258">MLEKVNASAELDALAVQVDEGEWARPTAPVLATPAVIGTAVGAAGAVVGALVGGFIVADNVLGGS</sequence>
<feature type="transmembrane region" description="Helical" evidence="1">
    <location>
        <begin position="35"/>
        <end position="58"/>
    </location>
</feature>
<gene>
    <name evidence="2" type="ORF">AN215_18275</name>
</gene>
<dbReference type="EMBL" id="LJGT01000040">
    <property type="protein sequence ID" value="OEU88125.1"/>
    <property type="molecule type" value="Genomic_DNA"/>
</dbReference>
<dbReference type="AlphaFoldDB" id="A0A1E7JKH9"/>
<protein>
    <submittedName>
        <fullName evidence="2">Uncharacterized protein</fullName>
    </submittedName>
</protein>
<evidence type="ECO:0000256" key="1">
    <source>
        <dbReference type="SAM" id="Phobius"/>
    </source>
</evidence>
<reference evidence="2 3" key="1">
    <citation type="journal article" date="2016" name="Front. Microbiol.">
        <title>Comparative Genomics Analysis of Streptomyces Species Reveals Their Adaptation to the Marine Environment and Their Diversity at the Genomic Level.</title>
        <authorList>
            <person name="Tian X."/>
            <person name="Zhang Z."/>
            <person name="Yang T."/>
            <person name="Chen M."/>
            <person name="Li J."/>
            <person name="Chen F."/>
            <person name="Yang J."/>
            <person name="Li W."/>
            <person name="Zhang B."/>
            <person name="Zhang Z."/>
            <person name="Wu J."/>
            <person name="Zhang C."/>
            <person name="Long L."/>
            <person name="Xiao J."/>
        </authorList>
    </citation>
    <scope>NUCLEOTIDE SEQUENCE [LARGE SCALE GENOMIC DNA]</scope>
    <source>
        <strain evidence="2 3">SCSIO 10390</strain>
    </source>
</reference>
<proteinExistence type="predicted"/>
<accession>A0A1E7JKH9</accession>
<keyword evidence="1" id="KW-1133">Transmembrane helix</keyword>
<organism evidence="2 3">
    <name type="scientific">Streptomyces abyssalis</name>
    <dbReference type="NCBI Taxonomy" id="933944"/>
    <lineage>
        <taxon>Bacteria</taxon>
        <taxon>Bacillati</taxon>
        <taxon>Actinomycetota</taxon>
        <taxon>Actinomycetes</taxon>
        <taxon>Kitasatosporales</taxon>
        <taxon>Streptomycetaceae</taxon>
        <taxon>Streptomyces</taxon>
    </lineage>
</organism>
<evidence type="ECO:0000313" key="3">
    <source>
        <dbReference type="Proteomes" id="UP000176087"/>
    </source>
</evidence>
<dbReference type="Proteomes" id="UP000176087">
    <property type="component" value="Unassembled WGS sequence"/>
</dbReference>
<keyword evidence="3" id="KW-1185">Reference proteome</keyword>
<keyword evidence="1" id="KW-0812">Transmembrane</keyword>
<keyword evidence="1" id="KW-0472">Membrane</keyword>